<dbReference type="EMBL" id="FUZE01000001">
    <property type="protein sequence ID" value="SKB37627.1"/>
    <property type="molecule type" value="Genomic_DNA"/>
</dbReference>
<dbReference type="Pfam" id="PF08818">
    <property type="entry name" value="DUF1801"/>
    <property type="match status" value="1"/>
</dbReference>
<gene>
    <name evidence="3" type="primary">ydhG</name>
    <name evidence="3" type="ORF">NCTC11212_00869</name>
    <name evidence="2" type="ORF">SAMN05421800_101254</name>
</gene>
<name>A0AAX2IHQ2_9FLAO</name>
<evidence type="ECO:0000313" key="5">
    <source>
        <dbReference type="Proteomes" id="UP000251937"/>
    </source>
</evidence>
<keyword evidence="4" id="KW-1185">Reference proteome</keyword>
<reference evidence="3 5" key="2">
    <citation type="submission" date="2018-06" db="EMBL/GenBank/DDBJ databases">
        <authorList>
            <consortium name="Pathogen Informatics"/>
            <person name="Doyle S."/>
        </authorList>
    </citation>
    <scope>NUCLEOTIDE SEQUENCE [LARGE SCALE GENOMIC DNA]</scope>
    <source>
        <strain evidence="3 5">NCTC11212</strain>
    </source>
</reference>
<dbReference type="Proteomes" id="UP000190669">
    <property type="component" value="Unassembled WGS sequence"/>
</dbReference>
<evidence type="ECO:0000259" key="1">
    <source>
        <dbReference type="Pfam" id="PF08818"/>
    </source>
</evidence>
<dbReference type="AlphaFoldDB" id="A0AAX2IHQ2"/>
<proteinExistence type="predicted"/>
<comment type="caution">
    <text evidence="3">The sequence shown here is derived from an EMBL/GenBank/DDBJ whole genome shotgun (WGS) entry which is preliminary data.</text>
</comment>
<evidence type="ECO:0000313" key="2">
    <source>
        <dbReference type="EMBL" id="SKB37627.1"/>
    </source>
</evidence>
<protein>
    <submittedName>
        <fullName evidence="2 3">Uncharacterized conserved protein</fullName>
    </submittedName>
</protein>
<dbReference type="InterPro" id="IPR014922">
    <property type="entry name" value="YdhG-like"/>
</dbReference>
<evidence type="ECO:0000313" key="4">
    <source>
        <dbReference type="Proteomes" id="UP000190669"/>
    </source>
</evidence>
<dbReference type="SUPFAM" id="SSF159888">
    <property type="entry name" value="YdhG-like"/>
    <property type="match status" value="1"/>
</dbReference>
<dbReference type="Proteomes" id="UP000251937">
    <property type="component" value="Unassembled WGS sequence"/>
</dbReference>
<reference evidence="2 4" key="1">
    <citation type="submission" date="2017-02" db="EMBL/GenBank/DDBJ databases">
        <authorList>
            <person name="Varghese N."/>
            <person name="Submissions S."/>
        </authorList>
    </citation>
    <scope>NUCLEOTIDE SEQUENCE [LARGE SCALE GENOMIC DNA]</scope>
    <source>
        <strain evidence="2 4">DSM 16775</strain>
    </source>
</reference>
<organism evidence="3 5">
    <name type="scientific">Chryseobacterium balustinum</name>
    <dbReference type="NCBI Taxonomy" id="246"/>
    <lineage>
        <taxon>Bacteria</taxon>
        <taxon>Pseudomonadati</taxon>
        <taxon>Bacteroidota</taxon>
        <taxon>Flavobacteriia</taxon>
        <taxon>Flavobacteriales</taxon>
        <taxon>Weeksellaceae</taxon>
        <taxon>Chryseobacterium group</taxon>
        <taxon>Chryseobacterium</taxon>
    </lineage>
</organism>
<evidence type="ECO:0000313" key="3">
    <source>
        <dbReference type="EMBL" id="SQA87997.1"/>
    </source>
</evidence>
<sequence>MGSFPDLFSYNLSRDYKWEKVIVKVKALNVQFNAFFYFYLMKNTFKDFEEYFLSFPEKTQQKLEKLREFIHSIHSDLEEYIGYQMPAFKYNEKPLVYFAAYKNHVGFYPLPEAIKHFENDFKERKYKFSKGAVQFPMKEDLPLDLIKRMIEFRMMEIDQKKS</sequence>
<accession>A0AAX2IHQ2</accession>
<dbReference type="EMBL" id="UAVR01000006">
    <property type="protein sequence ID" value="SQA87997.1"/>
    <property type="molecule type" value="Genomic_DNA"/>
</dbReference>
<dbReference type="Gene3D" id="3.90.1150.200">
    <property type="match status" value="1"/>
</dbReference>
<feature type="domain" description="YdhG-like" evidence="1">
    <location>
        <begin position="60"/>
        <end position="153"/>
    </location>
</feature>